<feature type="domain" description="ER-bound oxygenase mpaB/mpaB'/Rubber oxygenase catalytic" evidence="2">
    <location>
        <begin position="117"/>
        <end position="293"/>
    </location>
</feature>
<evidence type="ECO:0000313" key="4">
    <source>
        <dbReference type="Proteomes" id="UP000799640"/>
    </source>
</evidence>
<evidence type="ECO:0000313" key="3">
    <source>
        <dbReference type="EMBL" id="KAF2401291.1"/>
    </source>
</evidence>
<organism evidence="3 4">
    <name type="scientific">Trichodelitschia bisporula</name>
    <dbReference type="NCBI Taxonomy" id="703511"/>
    <lineage>
        <taxon>Eukaryota</taxon>
        <taxon>Fungi</taxon>
        <taxon>Dikarya</taxon>
        <taxon>Ascomycota</taxon>
        <taxon>Pezizomycotina</taxon>
        <taxon>Dothideomycetes</taxon>
        <taxon>Dothideomycetes incertae sedis</taxon>
        <taxon>Phaeotrichales</taxon>
        <taxon>Phaeotrichaceae</taxon>
        <taxon>Trichodelitschia</taxon>
    </lineage>
</organism>
<keyword evidence="1" id="KW-0812">Transmembrane</keyword>
<keyword evidence="1" id="KW-0472">Membrane</keyword>
<dbReference type="PANTHER" id="PTHR36124">
    <property type="match status" value="1"/>
</dbReference>
<dbReference type="Pfam" id="PF09995">
    <property type="entry name" value="MPAB_Lcp_cat"/>
    <property type="match status" value="1"/>
</dbReference>
<dbReference type="OrthoDB" id="545169at2759"/>
<dbReference type="Proteomes" id="UP000799640">
    <property type="component" value="Unassembled WGS sequence"/>
</dbReference>
<sequence length="333" mass="37269">MAGSNTTSTAIPASSKMSFSAPSAPILISALLGYILLVRLLRYRALAALHRDYPYKTRASLATMTNADATKIQATVFETEFPFTAEKALQFALFKTYGIPSISKVLVKTGQFAGKMASRRFADTEVLISEFTAWAPDSDRATEAIARMNYLHNLYRKSGLITDDDLLYTLALFALEPKRWIARYEWRKMSDIELAAFGTFWHALGVAMSIPTTALGPFEDGLSYLDAIEKWSDDYEARTMVHHPNNQIAGDATAALLLWDVPHFLHGFGRQVVAALMDERLRLAMGFEKPPRWVAGLVHGGLLVRKYAIRYLALPRPYVLRRRTVEDEPGRDG</sequence>
<accession>A0A6G1HZF2</accession>
<feature type="transmembrane region" description="Helical" evidence="1">
    <location>
        <begin position="24"/>
        <end position="41"/>
    </location>
</feature>
<evidence type="ECO:0000259" key="2">
    <source>
        <dbReference type="Pfam" id="PF09995"/>
    </source>
</evidence>
<feature type="non-terminal residue" evidence="3">
    <location>
        <position position="333"/>
    </location>
</feature>
<protein>
    <recommendedName>
        <fullName evidence="2">ER-bound oxygenase mpaB/mpaB'/Rubber oxygenase catalytic domain-containing protein</fullName>
    </recommendedName>
</protein>
<name>A0A6G1HZF2_9PEZI</name>
<dbReference type="PANTHER" id="PTHR36124:SF1">
    <property type="entry name" value="ER-BOUND OXYGENASE MPAB_MPAB'_RUBBER OXYGENASE CATALYTIC DOMAIN-CONTAINING PROTEIN"/>
    <property type="match status" value="1"/>
</dbReference>
<dbReference type="InterPro" id="IPR046366">
    <property type="entry name" value="MPAB"/>
</dbReference>
<dbReference type="EMBL" id="ML996693">
    <property type="protein sequence ID" value="KAF2401291.1"/>
    <property type="molecule type" value="Genomic_DNA"/>
</dbReference>
<keyword evidence="1" id="KW-1133">Transmembrane helix</keyword>
<dbReference type="GO" id="GO:0016491">
    <property type="term" value="F:oxidoreductase activity"/>
    <property type="evidence" value="ECO:0007669"/>
    <property type="project" value="InterPro"/>
</dbReference>
<evidence type="ECO:0000256" key="1">
    <source>
        <dbReference type="SAM" id="Phobius"/>
    </source>
</evidence>
<dbReference type="InterPro" id="IPR018713">
    <property type="entry name" value="MPAB/Lcp_cat_dom"/>
</dbReference>
<dbReference type="AlphaFoldDB" id="A0A6G1HZF2"/>
<reference evidence="3" key="1">
    <citation type="journal article" date="2020" name="Stud. Mycol.">
        <title>101 Dothideomycetes genomes: a test case for predicting lifestyles and emergence of pathogens.</title>
        <authorList>
            <person name="Haridas S."/>
            <person name="Albert R."/>
            <person name="Binder M."/>
            <person name="Bloem J."/>
            <person name="Labutti K."/>
            <person name="Salamov A."/>
            <person name="Andreopoulos B."/>
            <person name="Baker S."/>
            <person name="Barry K."/>
            <person name="Bills G."/>
            <person name="Bluhm B."/>
            <person name="Cannon C."/>
            <person name="Castanera R."/>
            <person name="Culley D."/>
            <person name="Daum C."/>
            <person name="Ezra D."/>
            <person name="Gonzalez J."/>
            <person name="Henrissat B."/>
            <person name="Kuo A."/>
            <person name="Liang C."/>
            <person name="Lipzen A."/>
            <person name="Lutzoni F."/>
            <person name="Magnuson J."/>
            <person name="Mondo S."/>
            <person name="Nolan M."/>
            <person name="Ohm R."/>
            <person name="Pangilinan J."/>
            <person name="Park H.-J."/>
            <person name="Ramirez L."/>
            <person name="Alfaro M."/>
            <person name="Sun H."/>
            <person name="Tritt A."/>
            <person name="Yoshinaga Y."/>
            <person name="Zwiers L.-H."/>
            <person name="Turgeon B."/>
            <person name="Goodwin S."/>
            <person name="Spatafora J."/>
            <person name="Crous P."/>
            <person name="Grigoriev I."/>
        </authorList>
    </citation>
    <scope>NUCLEOTIDE SEQUENCE</scope>
    <source>
        <strain evidence="3">CBS 262.69</strain>
    </source>
</reference>
<proteinExistence type="predicted"/>
<keyword evidence="4" id="KW-1185">Reference proteome</keyword>
<gene>
    <name evidence="3" type="ORF">EJ06DRAFT_529415</name>
</gene>